<feature type="compositionally biased region" description="Low complexity" evidence="1">
    <location>
        <begin position="165"/>
        <end position="179"/>
    </location>
</feature>
<keyword evidence="2" id="KW-0472">Membrane</keyword>
<reference evidence="3" key="1">
    <citation type="submission" date="2015-05" db="UniProtKB">
        <authorList>
            <consortium name="EnsemblMetazoa"/>
        </authorList>
    </citation>
    <scope>IDENTIFICATION</scope>
</reference>
<keyword evidence="4" id="KW-1185">Reference proteome</keyword>
<dbReference type="HOGENOM" id="CLU_1367731_0_0_1"/>
<evidence type="ECO:0000256" key="1">
    <source>
        <dbReference type="SAM" id="MobiDB-lite"/>
    </source>
</evidence>
<dbReference type="EnsemblMetazoa" id="RPRC009767-RA">
    <property type="protein sequence ID" value="RPRC009767-PA"/>
    <property type="gene ID" value="RPRC009767"/>
</dbReference>
<feature type="transmembrane region" description="Helical" evidence="2">
    <location>
        <begin position="15"/>
        <end position="33"/>
    </location>
</feature>
<feature type="compositionally biased region" description="Low complexity" evidence="1">
    <location>
        <begin position="119"/>
        <end position="135"/>
    </location>
</feature>
<dbReference type="InParanoid" id="T1I0E7"/>
<dbReference type="VEuPathDB" id="VectorBase:RPRC009767"/>
<feature type="compositionally biased region" description="Basic and acidic residues" evidence="1">
    <location>
        <begin position="104"/>
        <end position="118"/>
    </location>
</feature>
<name>T1I0E7_RHOPR</name>
<feature type="region of interest" description="Disordered" evidence="1">
    <location>
        <begin position="82"/>
        <end position="182"/>
    </location>
</feature>
<dbReference type="Proteomes" id="UP000015103">
    <property type="component" value="Unassembled WGS sequence"/>
</dbReference>
<evidence type="ECO:0000313" key="3">
    <source>
        <dbReference type="EnsemblMetazoa" id="RPRC009767-PA"/>
    </source>
</evidence>
<dbReference type="AlphaFoldDB" id="T1I0E7"/>
<dbReference type="EMBL" id="ACPB03005132">
    <property type="status" value="NOT_ANNOTATED_CDS"/>
    <property type="molecule type" value="Genomic_DNA"/>
</dbReference>
<accession>T1I0E7</accession>
<proteinExistence type="predicted"/>
<keyword evidence="2" id="KW-1133">Transmembrane helix</keyword>
<organism evidence="3 4">
    <name type="scientific">Rhodnius prolixus</name>
    <name type="common">Triatomid bug</name>
    <dbReference type="NCBI Taxonomy" id="13249"/>
    <lineage>
        <taxon>Eukaryota</taxon>
        <taxon>Metazoa</taxon>
        <taxon>Ecdysozoa</taxon>
        <taxon>Arthropoda</taxon>
        <taxon>Hexapoda</taxon>
        <taxon>Insecta</taxon>
        <taxon>Pterygota</taxon>
        <taxon>Neoptera</taxon>
        <taxon>Paraneoptera</taxon>
        <taxon>Hemiptera</taxon>
        <taxon>Heteroptera</taxon>
        <taxon>Panheteroptera</taxon>
        <taxon>Cimicomorpha</taxon>
        <taxon>Reduviidae</taxon>
        <taxon>Triatominae</taxon>
        <taxon>Rhodnius</taxon>
    </lineage>
</organism>
<evidence type="ECO:0000256" key="2">
    <source>
        <dbReference type="SAM" id="Phobius"/>
    </source>
</evidence>
<evidence type="ECO:0000313" key="4">
    <source>
        <dbReference type="Proteomes" id="UP000015103"/>
    </source>
</evidence>
<keyword evidence="2" id="KW-0812">Transmembrane</keyword>
<sequence length="200" mass="22429">MNCTQGVSGESNVKAPLDAIFFFFLLFLLKLGLTTNDQYQGDFNAGRNDAMSVDLRRSRSLSQDLRPRVSFNRDVHVKRYGGKKPLGRIDEEDSEINGMRGRRGKADGTDYNSRRNSVDVDNNTSSISSTTMNNSRKQKENQSFGQRLRSLFGGGSGGGSKKKQNVTTSTNTETTSTNSDSLRSRYKEYRGEVGLFDFFW</sequence>
<protein>
    <submittedName>
        <fullName evidence="3">Uncharacterized protein</fullName>
    </submittedName>
</protein>